<evidence type="ECO:0000256" key="4">
    <source>
        <dbReference type="ARBA" id="ARBA00022989"/>
    </source>
</evidence>
<dbReference type="InterPro" id="IPR002528">
    <property type="entry name" value="MATE_fam"/>
</dbReference>
<feature type="transmembrane region" description="Helical" evidence="6">
    <location>
        <begin position="186"/>
        <end position="208"/>
    </location>
</feature>
<comment type="caution">
    <text evidence="7">The sequence shown here is derived from an EMBL/GenBank/DDBJ whole genome shotgun (WGS) entry which is preliminary data.</text>
</comment>
<dbReference type="PANTHER" id="PTHR30250">
    <property type="entry name" value="PST FAMILY PREDICTED COLANIC ACID TRANSPORTER"/>
    <property type="match status" value="1"/>
</dbReference>
<feature type="transmembrane region" description="Helical" evidence="6">
    <location>
        <begin position="443"/>
        <end position="464"/>
    </location>
</feature>
<dbReference type="Pfam" id="PF01554">
    <property type="entry name" value="MatE"/>
    <property type="match status" value="1"/>
</dbReference>
<keyword evidence="4 6" id="KW-1133">Transmembrane helix</keyword>
<evidence type="ECO:0000313" key="7">
    <source>
        <dbReference type="EMBL" id="RGY08328.1"/>
    </source>
</evidence>
<reference evidence="7 8" key="1">
    <citation type="submission" date="2018-08" db="EMBL/GenBank/DDBJ databases">
        <title>A genome reference for cultivated species of the human gut microbiota.</title>
        <authorList>
            <person name="Zou Y."/>
            <person name="Xue W."/>
            <person name="Luo G."/>
        </authorList>
    </citation>
    <scope>NUCLEOTIDE SEQUENCE [LARGE SCALE GENOMIC DNA]</scope>
    <source>
        <strain evidence="7 8">OF03-11</strain>
    </source>
</reference>
<feature type="transmembrane region" description="Helical" evidence="6">
    <location>
        <begin position="129"/>
        <end position="147"/>
    </location>
</feature>
<feature type="transmembrane region" description="Helical" evidence="6">
    <location>
        <begin position="41"/>
        <end position="64"/>
    </location>
</feature>
<feature type="transmembrane region" description="Helical" evidence="6">
    <location>
        <begin position="310"/>
        <end position="331"/>
    </location>
</feature>
<feature type="transmembrane region" description="Helical" evidence="6">
    <location>
        <begin position="270"/>
        <end position="289"/>
    </location>
</feature>
<dbReference type="Proteomes" id="UP000284434">
    <property type="component" value="Unassembled WGS sequence"/>
</dbReference>
<organism evidence="7 8">
    <name type="scientific">Odoribacter splanchnicus</name>
    <dbReference type="NCBI Taxonomy" id="28118"/>
    <lineage>
        <taxon>Bacteria</taxon>
        <taxon>Pseudomonadati</taxon>
        <taxon>Bacteroidota</taxon>
        <taxon>Bacteroidia</taxon>
        <taxon>Bacteroidales</taxon>
        <taxon>Odoribacteraceae</taxon>
        <taxon>Odoribacter</taxon>
    </lineage>
</organism>
<feature type="transmembrane region" description="Helical" evidence="6">
    <location>
        <begin position="229"/>
        <end position="250"/>
    </location>
</feature>
<sequence>MLQKSYTRNYLNIYLFQTLSIVLGFVSLFVVIPYLSGNKEIYGIYSICISVTVFFSYADLGFLSAGTKYAAECYTRNEEQNELKYLGFSHFILFICMLLFSVLFILVGFNPEWLVKGLDSMEKYKTAQRLFFILAVFAPTTVLQRLPQMILSIRVKQHLYQQIQIVGNLIKIASVFYFFTGGRYNIVGYFFMLQLITLLCSLITCVKIKRVFHYDFKGFWTYFRFSKAVFQNTYVLALSSLVVTVCWVLYYELDSMAIGKILGAEEVAVYAIGFTILNFFRSLLGVLFSPFNTRFNHFYGLGNIEELKHFYRNIILMTFPLIVFPILALTYATKPFILSWVGSSYESSVQITQWLILCNILAFVAYPAGILLYALEKIKVMYWVNIISVILFWLGIALTINRWGTESFAIFKFLTFLLSGVIYIKISSNFLQKSLVQFMKEIILPYLPALFLLCIVLFFSHAFFMEEKSWFALFVNIGIIIINMGIVMIFSVLMIPQLKSYLLKLKHEF</sequence>
<feature type="transmembrane region" description="Helical" evidence="6">
    <location>
        <begin position="382"/>
        <end position="403"/>
    </location>
</feature>
<dbReference type="AlphaFoldDB" id="A0A413IEB7"/>
<evidence type="ECO:0000313" key="8">
    <source>
        <dbReference type="Proteomes" id="UP000284434"/>
    </source>
</evidence>
<keyword evidence="3 6" id="KW-0812">Transmembrane</keyword>
<evidence type="ECO:0000256" key="6">
    <source>
        <dbReference type="SAM" id="Phobius"/>
    </source>
</evidence>
<dbReference type="GO" id="GO:0015297">
    <property type="term" value="F:antiporter activity"/>
    <property type="evidence" value="ECO:0007669"/>
    <property type="project" value="InterPro"/>
</dbReference>
<feature type="transmembrane region" description="Helical" evidence="6">
    <location>
        <begin position="470"/>
        <end position="495"/>
    </location>
</feature>
<protein>
    <submittedName>
        <fullName evidence="7">Polysaccharide biosynthesis protein</fullName>
    </submittedName>
</protein>
<keyword evidence="2" id="KW-1003">Cell membrane</keyword>
<accession>A0A413IEB7</accession>
<feature type="transmembrane region" description="Helical" evidence="6">
    <location>
        <begin position="85"/>
        <end position="109"/>
    </location>
</feature>
<dbReference type="EMBL" id="QSCO01000005">
    <property type="protein sequence ID" value="RGY08328.1"/>
    <property type="molecule type" value="Genomic_DNA"/>
</dbReference>
<dbReference type="RefSeq" id="WP_118103220.1">
    <property type="nucleotide sequence ID" value="NZ_JADMYR010000037.1"/>
</dbReference>
<evidence type="ECO:0000256" key="5">
    <source>
        <dbReference type="ARBA" id="ARBA00023136"/>
    </source>
</evidence>
<evidence type="ECO:0000256" key="1">
    <source>
        <dbReference type="ARBA" id="ARBA00004651"/>
    </source>
</evidence>
<name>A0A413IEB7_9BACT</name>
<evidence type="ECO:0000256" key="3">
    <source>
        <dbReference type="ARBA" id="ARBA00022692"/>
    </source>
</evidence>
<dbReference type="InterPro" id="IPR050833">
    <property type="entry name" value="Poly_Biosynth_Transport"/>
</dbReference>
<proteinExistence type="predicted"/>
<feature type="transmembrane region" description="Helical" evidence="6">
    <location>
        <begin position="409"/>
        <end position="431"/>
    </location>
</feature>
<comment type="subcellular location">
    <subcellularLocation>
        <location evidence="1">Cell membrane</location>
        <topology evidence="1">Multi-pass membrane protein</topology>
    </subcellularLocation>
</comment>
<feature type="transmembrane region" description="Helical" evidence="6">
    <location>
        <begin position="351"/>
        <end position="375"/>
    </location>
</feature>
<feature type="transmembrane region" description="Helical" evidence="6">
    <location>
        <begin position="159"/>
        <end position="180"/>
    </location>
</feature>
<feature type="transmembrane region" description="Helical" evidence="6">
    <location>
        <begin position="12"/>
        <end position="35"/>
    </location>
</feature>
<dbReference type="GO" id="GO:0005886">
    <property type="term" value="C:plasma membrane"/>
    <property type="evidence" value="ECO:0007669"/>
    <property type="project" value="UniProtKB-SubCell"/>
</dbReference>
<gene>
    <name evidence="7" type="ORF">DXA53_04615</name>
</gene>
<dbReference type="PANTHER" id="PTHR30250:SF11">
    <property type="entry name" value="O-ANTIGEN TRANSPORTER-RELATED"/>
    <property type="match status" value="1"/>
</dbReference>
<evidence type="ECO:0000256" key="2">
    <source>
        <dbReference type="ARBA" id="ARBA00022475"/>
    </source>
</evidence>
<dbReference type="GO" id="GO:0042910">
    <property type="term" value="F:xenobiotic transmembrane transporter activity"/>
    <property type="evidence" value="ECO:0007669"/>
    <property type="project" value="InterPro"/>
</dbReference>
<keyword evidence="5 6" id="KW-0472">Membrane</keyword>